<dbReference type="EMBL" id="BARW01022383">
    <property type="protein sequence ID" value="GAI98807.1"/>
    <property type="molecule type" value="Genomic_DNA"/>
</dbReference>
<proteinExistence type="predicted"/>
<accession>X1T0F8</accession>
<comment type="caution">
    <text evidence="1">The sequence shown here is derived from an EMBL/GenBank/DDBJ whole genome shotgun (WGS) entry which is preliminary data.</text>
</comment>
<reference evidence="1" key="1">
    <citation type="journal article" date="2014" name="Front. Microbiol.">
        <title>High frequency of phylogenetically diverse reductive dehalogenase-homologous genes in deep subseafloor sedimentary metagenomes.</title>
        <authorList>
            <person name="Kawai M."/>
            <person name="Futagami T."/>
            <person name="Toyoda A."/>
            <person name="Takaki Y."/>
            <person name="Nishi S."/>
            <person name="Hori S."/>
            <person name="Arai W."/>
            <person name="Tsubouchi T."/>
            <person name="Morono Y."/>
            <person name="Uchiyama I."/>
            <person name="Ito T."/>
            <person name="Fujiyama A."/>
            <person name="Inagaki F."/>
            <person name="Takami H."/>
        </authorList>
    </citation>
    <scope>NUCLEOTIDE SEQUENCE</scope>
    <source>
        <strain evidence="1">Expedition CK06-06</strain>
    </source>
</reference>
<protein>
    <submittedName>
        <fullName evidence="1">Uncharacterized protein</fullName>
    </submittedName>
</protein>
<sequence length="44" mass="4604">MKKLLILIPIVLLALVLVGCIPGITPTPEPEEPAPVMEAVALAE</sequence>
<feature type="non-terminal residue" evidence="1">
    <location>
        <position position="44"/>
    </location>
</feature>
<name>X1T0F8_9ZZZZ</name>
<dbReference type="AlphaFoldDB" id="X1T0F8"/>
<evidence type="ECO:0000313" key="1">
    <source>
        <dbReference type="EMBL" id="GAI98807.1"/>
    </source>
</evidence>
<dbReference type="PROSITE" id="PS51257">
    <property type="entry name" value="PROKAR_LIPOPROTEIN"/>
    <property type="match status" value="1"/>
</dbReference>
<organism evidence="1">
    <name type="scientific">marine sediment metagenome</name>
    <dbReference type="NCBI Taxonomy" id="412755"/>
    <lineage>
        <taxon>unclassified sequences</taxon>
        <taxon>metagenomes</taxon>
        <taxon>ecological metagenomes</taxon>
    </lineage>
</organism>
<gene>
    <name evidence="1" type="ORF">S12H4_37375</name>
</gene>